<dbReference type="EMBL" id="LAZR01023874">
    <property type="protein sequence ID" value="KKL77031.1"/>
    <property type="molecule type" value="Genomic_DNA"/>
</dbReference>
<proteinExistence type="predicted"/>
<feature type="region of interest" description="Disordered" evidence="1">
    <location>
        <begin position="60"/>
        <end position="115"/>
    </location>
</feature>
<dbReference type="Pfam" id="PF09723">
    <property type="entry name" value="Zn_ribbon_8"/>
    <property type="match status" value="1"/>
</dbReference>
<name>A0A0F9FF28_9ZZZZ</name>
<feature type="compositionally biased region" description="Polar residues" evidence="1">
    <location>
        <begin position="60"/>
        <end position="76"/>
    </location>
</feature>
<dbReference type="PANTHER" id="PTHR34404:SF2">
    <property type="entry name" value="CONSERVED SERINE RICH PROTEIN"/>
    <property type="match status" value="1"/>
</dbReference>
<dbReference type="PANTHER" id="PTHR34404">
    <property type="entry name" value="REGULATORY PROTEIN, FMDB FAMILY"/>
    <property type="match status" value="1"/>
</dbReference>
<dbReference type="AlphaFoldDB" id="A0A0F9FF28"/>
<organism evidence="3">
    <name type="scientific">marine sediment metagenome</name>
    <dbReference type="NCBI Taxonomy" id="412755"/>
    <lineage>
        <taxon>unclassified sequences</taxon>
        <taxon>metagenomes</taxon>
        <taxon>ecological metagenomes</taxon>
    </lineage>
</organism>
<dbReference type="NCBIfam" id="TIGR02605">
    <property type="entry name" value="CxxC_CxxC_SSSS"/>
    <property type="match status" value="1"/>
</dbReference>
<comment type="caution">
    <text evidence="3">The sequence shown here is derived from an EMBL/GenBank/DDBJ whole genome shotgun (WGS) entry which is preliminary data.</text>
</comment>
<feature type="compositionally biased region" description="Basic and acidic residues" evidence="1">
    <location>
        <begin position="77"/>
        <end position="115"/>
    </location>
</feature>
<gene>
    <name evidence="3" type="ORF">LCGC14_2038960</name>
</gene>
<sequence>MISGDLIVPTYEYKCNKCEELFEIFQRITASPLKECSVCGGELRRLISGGAGIIFKGSGFYSTDNRSTPESTLASKENQERSEKKDTSSKDTSSKDTAKKNESTTSGKKTDSKVK</sequence>
<evidence type="ECO:0000313" key="3">
    <source>
        <dbReference type="EMBL" id="KKL77031.1"/>
    </source>
</evidence>
<accession>A0A0F9FF28</accession>
<dbReference type="SMART" id="SM00834">
    <property type="entry name" value="CxxC_CXXC_SSSS"/>
    <property type="match status" value="1"/>
</dbReference>
<reference evidence="3" key="1">
    <citation type="journal article" date="2015" name="Nature">
        <title>Complex archaea that bridge the gap between prokaryotes and eukaryotes.</title>
        <authorList>
            <person name="Spang A."/>
            <person name="Saw J.H."/>
            <person name="Jorgensen S.L."/>
            <person name="Zaremba-Niedzwiedzka K."/>
            <person name="Martijn J."/>
            <person name="Lind A.E."/>
            <person name="van Eijk R."/>
            <person name="Schleper C."/>
            <person name="Guy L."/>
            <person name="Ettema T.J."/>
        </authorList>
    </citation>
    <scope>NUCLEOTIDE SEQUENCE</scope>
</reference>
<evidence type="ECO:0000256" key="1">
    <source>
        <dbReference type="SAM" id="MobiDB-lite"/>
    </source>
</evidence>
<dbReference type="InterPro" id="IPR013429">
    <property type="entry name" value="Regulatory_FmdB_Zinc_ribbon"/>
</dbReference>
<evidence type="ECO:0000259" key="2">
    <source>
        <dbReference type="SMART" id="SM00834"/>
    </source>
</evidence>
<protein>
    <recommendedName>
        <fullName evidence="2">Putative regulatory protein FmdB zinc ribbon domain-containing protein</fullName>
    </recommendedName>
</protein>
<feature type="domain" description="Putative regulatory protein FmdB zinc ribbon" evidence="2">
    <location>
        <begin position="9"/>
        <end position="48"/>
    </location>
</feature>